<evidence type="ECO:0000256" key="3">
    <source>
        <dbReference type="ARBA" id="ARBA00008891"/>
    </source>
</evidence>
<comment type="caution">
    <text evidence="9">The sequence shown here is derived from an EMBL/GenBank/DDBJ whole genome shotgun (WGS) entry which is preliminary data.</text>
</comment>
<proteinExistence type="inferred from homology"/>
<reference evidence="9" key="2">
    <citation type="journal article" date="2023" name="Plants (Basel)">
        <title>Annotation of the Turnera subulata (Passifloraceae) Draft Genome Reveals the S-Locus Evolved after the Divergence of Turneroideae from Passifloroideae in a Stepwise Manner.</title>
        <authorList>
            <person name="Henning P.M."/>
            <person name="Roalson E.H."/>
            <person name="Mir W."/>
            <person name="McCubbin A.G."/>
            <person name="Shore J.S."/>
        </authorList>
    </citation>
    <scope>NUCLEOTIDE SEQUENCE</scope>
    <source>
        <strain evidence="9">F60SS</strain>
    </source>
</reference>
<dbReference type="EC" id="3.1.1.11" evidence="4"/>
<accession>A0A9Q0JFW1</accession>
<dbReference type="Proteomes" id="UP001141552">
    <property type="component" value="Unassembled WGS sequence"/>
</dbReference>
<dbReference type="InterPro" id="IPR011050">
    <property type="entry name" value="Pectin_lyase_fold/virulence"/>
</dbReference>
<name>A0A9Q0JFW1_9ROSI</name>
<keyword evidence="7" id="KW-0063">Aspartyl esterase</keyword>
<evidence type="ECO:0000256" key="2">
    <source>
        <dbReference type="ARBA" id="ARBA00005184"/>
    </source>
</evidence>
<dbReference type="OrthoDB" id="1606204at2759"/>
<evidence type="ECO:0000313" key="10">
    <source>
        <dbReference type="Proteomes" id="UP001141552"/>
    </source>
</evidence>
<dbReference type="PANTHER" id="PTHR31321">
    <property type="entry name" value="ACYL-COA THIOESTER HYDROLASE YBHC-RELATED"/>
    <property type="match status" value="1"/>
</dbReference>
<dbReference type="SUPFAM" id="SSF51126">
    <property type="entry name" value="Pectin lyase-like"/>
    <property type="match status" value="1"/>
</dbReference>
<evidence type="ECO:0000256" key="1">
    <source>
        <dbReference type="ARBA" id="ARBA00004191"/>
    </source>
</evidence>
<dbReference type="EMBL" id="JAKUCV010003254">
    <property type="protein sequence ID" value="KAJ4839627.1"/>
    <property type="molecule type" value="Genomic_DNA"/>
</dbReference>
<dbReference type="GO" id="GO:0042545">
    <property type="term" value="P:cell wall modification"/>
    <property type="evidence" value="ECO:0007669"/>
    <property type="project" value="InterPro"/>
</dbReference>
<keyword evidence="10" id="KW-1185">Reference proteome</keyword>
<gene>
    <name evidence="9" type="ORF">Tsubulata_032788</name>
</gene>
<reference evidence="9" key="1">
    <citation type="submission" date="2022-02" db="EMBL/GenBank/DDBJ databases">
        <authorList>
            <person name="Henning P.M."/>
            <person name="McCubbin A.G."/>
            <person name="Shore J.S."/>
        </authorList>
    </citation>
    <scope>NUCLEOTIDE SEQUENCE</scope>
    <source>
        <strain evidence="9">F60SS</strain>
        <tissue evidence="9">Leaves</tissue>
    </source>
</reference>
<evidence type="ECO:0000256" key="5">
    <source>
        <dbReference type="ARBA" id="ARBA00022512"/>
    </source>
</evidence>
<comment type="similarity">
    <text evidence="3">Belongs to the pectinesterase family.</text>
</comment>
<comment type="subcellular location">
    <subcellularLocation>
        <location evidence="1">Secreted</location>
        <location evidence="1">Cell wall</location>
    </subcellularLocation>
</comment>
<dbReference type="GO" id="GO:0045490">
    <property type="term" value="P:pectin catabolic process"/>
    <property type="evidence" value="ECO:0007669"/>
    <property type="project" value="TreeGrafter"/>
</dbReference>
<dbReference type="InterPro" id="IPR000070">
    <property type="entry name" value="Pectinesterase_cat"/>
</dbReference>
<protein>
    <recommendedName>
        <fullName evidence="4">pectinesterase</fullName>
        <ecNumber evidence="4">3.1.1.11</ecNumber>
    </recommendedName>
</protein>
<dbReference type="InterPro" id="IPR012334">
    <property type="entry name" value="Pectin_lyas_fold"/>
</dbReference>
<dbReference type="PANTHER" id="PTHR31321:SF87">
    <property type="entry name" value="PECTINESTERASE 63-RELATED"/>
    <property type="match status" value="1"/>
</dbReference>
<evidence type="ECO:0000256" key="4">
    <source>
        <dbReference type="ARBA" id="ARBA00013229"/>
    </source>
</evidence>
<organism evidence="9 10">
    <name type="scientific">Turnera subulata</name>
    <dbReference type="NCBI Taxonomy" id="218843"/>
    <lineage>
        <taxon>Eukaryota</taxon>
        <taxon>Viridiplantae</taxon>
        <taxon>Streptophyta</taxon>
        <taxon>Embryophyta</taxon>
        <taxon>Tracheophyta</taxon>
        <taxon>Spermatophyta</taxon>
        <taxon>Magnoliopsida</taxon>
        <taxon>eudicotyledons</taxon>
        <taxon>Gunneridae</taxon>
        <taxon>Pentapetalae</taxon>
        <taxon>rosids</taxon>
        <taxon>fabids</taxon>
        <taxon>Malpighiales</taxon>
        <taxon>Passifloraceae</taxon>
        <taxon>Turnera</taxon>
    </lineage>
</organism>
<evidence type="ECO:0000259" key="8">
    <source>
        <dbReference type="Pfam" id="PF01095"/>
    </source>
</evidence>
<dbReference type="Pfam" id="PF01095">
    <property type="entry name" value="Pectinesterase"/>
    <property type="match status" value="1"/>
</dbReference>
<evidence type="ECO:0000256" key="7">
    <source>
        <dbReference type="ARBA" id="ARBA00023085"/>
    </source>
</evidence>
<feature type="domain" description="Pectinesterase catalytic" evidence="8">
    <location>
        <begin position="55"/>
        <end position="117"/>
    </location>
</feature>
<dbReference type="AlphaFoldDB" id="A0A9Q0JFW1"/>
<evidence type="ECO:0000313" key="9">
    <source>
        <dbReference type="EMBL" id="KAJ4839627.1"/>
    </source>
</evidence>
<evidence type="ECO:0000256" key="6">
    <source>
        <dbReference type="ARBA" id="ARBA00022801"/>
    </source>
</evidence>
<keyword evidence="5" id="KW-0134">Cell wall</keyword>
<dbReference type="GO" id="GO:0030599">
    <property type="term" value="F:pectinesterase activity"/>
    <property type="evidence" value="ECO:0007669"/>
    <property type="project" value="UniProtKB-EC"/>
</dbReference>
<comment type="pathway">
    <text evidence="2">Glycan metabolism; pectin degradation; 2-dehydro-3-deoxy-D-gluconate from pectin: step 1/5.</text>
</comment>
<keyword evidence="6" id="KW-0378">Hydrolase</keyword>
<dbReference type="Gene3D" id="2.160.20.10">
    <property type="entry name" value="Single-stranded right-handed beta-helix, Pectin lyase-like"/>
    <property type="match status" value="1"/>
</dbReference>
<keyword evidence="5" id="KW-0964">Secreted</keyword>
<sequence length="143" mass="15258">MEPTPRTKTQETKALASQSYKNIKMCNTIAFHCVIMATILVSITADPIDTTPIPTQDGSGNFKTLTEAIANIPTGNSQRIIVDIGPGKYVEKLTIDASKPFVTFYGAPDKMPTLSYNGDAQKFGTARSASGCREGLGGQSLVL</sequence>